<evidence type="ECO:0000259" key="2">
    <source>
        <dbReference type="Pfam" id="PF11527"/>
    </source>
</evidence>
<feature type="region of interest" description="Disordered" evidence="1">
    <location>
        <begin position="218"/>
        <end position="261"/>
    </location>
</feature>
<accession>A0A9W7AGM7</accession>
<evidence type="ECO:0000313" key="3">
    <source>
        <dbReference type="EMBL" id="GMH67989.1"/>
    </source>
</evidence>
<feature type="compositionally biased region" description="Acidic residues" evidence="1">
    <location>
        <begin position="144"/>
        <end position="162"/>
    </location>
</feature>
<protein>
    <recommendedName>
        <fullName evidence="2">BART domain-containing protein</fullName>
    </recommendedName>
</protein>
<feature type="domain" description="BART" evidence="2">
    <location>
        <begin position="40"/>
        <end position="126"/>
    </location>
</feature>
<feature type="compositionally biased region" description="Acidic residues" evidence="1">
    <location>
        <begin position="248"/>
        <end position="261"/>
    </location>
</feature>
<dbReference type="Pfam" id="PF11527">
    <property type="entry name" value="ARL2_Bind_BART"/>
    <property type="match status" value="1"/>
</dbReference>
<comment type="caution">
    <text evidence="3">The sequence shown here is derived from an EMBL/GenBank/DDBJ whole genome shotgun (WGS) entry which is preliminary data.</text>
</comment>
<evidence type="ECO:0000256" key="1">
    <source>
        <dbReference type="SAM" id="MobiDB-lite"/>
    </source>
</evidence>
<dbReference type="EMBL" id="BLQM01000136">
    <property type="protein sequence ID" value="GMH67989.1"/>
    <property type="molecule type" value="Genomic_DNA"/>
</dbReference>
<dbReference type="AlphaFoldDB" id="A0A9W7AGM7"/>
<feature type="region of interest" description="Disordered" evidence="1">
    <location>
        <begin position="134"/>
        <end position="166"/>
    </location>
</feature>
<feature type="compositionally biased region" description="Basic and acidic residues" evidence="1">
    <location>
        <begin position="225"/>
        <end position="247"/>
    </location>
</feature>
<dbReference type="InterPro" id="IPR023379">
    <property type="entry name" value="BART_dom"/>
</dbReference>
<gene>
    <name evidence="3" type="ORF">TL16_g04818</name>
</gene>
<dbReference type="Proteomes" id="UP001162640">
    <property type="component" value="Unassembled WGS sequence"/>
</dbReference>
<reference evidence="4" key="1">
    <citation type="journal article" date="2023" name="Commun. Biol.">
        <title>Genome analysis of Parmales, the sister group of diatoms, reveals the evolutionary specialization of diatoms from phago-mixotrophs to photoautotrophs.</title>
        <authorList>
            <person name="Ban H."/>
            <person name="Sato S."/>
            <person name="Yoshikawa S."/>
            <person name="Yamada K."/>
            <person name="Nakamura Y."/>
            <person name="Ichinomiya M."/>
            <person name="Sato N."/>
            <person name="Blanc-Mathieu R."/>
            <person name="Endo H."/>
            <person name="Kuwata A."/>
            <person name="Ogata H."/>
        </authorList>
    </citation>
    <scope>NUCLEOTIDE SEQUENCE [LARGE SCALE GENOMIC DNA]</scope>
</reference>
<proteinExistence type="predicted"/>
<sequence length="261" mass="30335">MAESKSDEIGGGEPSNELIVGHGPGLIHRFVNFAFNAINSEMNDFFQKNCPKFEQNYEDYNKQGETLEQYACFQEYRSRLEVSLAKFVDSENFDDEQECMSEISRLVKEDLEKHKNEMEKMMEAIKKAQKRAMKAIRRARREDGEDVEDSSDEEEEEEEDGESAAPMMIFFSPTTLEQLVEMVTNLGEYQTFSMMMRMKVQQQRVMKLLMEAREQGAFGGIGEGKMPELEDGKEEEKEEVKEEQKVEEIDDDDDFMFNEGF</sequence>
<organism evidence="3 4">
    <name type="scientific">Triparma laevis f. inornata</name>
    <dbReference type="NCBI Taxonomy" id="1714386"/>
    <lineage>
        <taxon>Eukaryota</taxon>
        <taxon>Sar</taxon>
        <taxon>Stramenopiles</taxon>
        <taxon>Ochrophyta</taxon>
        <taxon>Bolidophyceae</taxon>
        <taxon>Parmales</taxon>
        <taxon>Triparmaceae</taxon>
        <taxon>Triparma</taxon>
    </lineage>
</organism>
<name>A0A9W7AGM7_9STRA</name>
<evidence type="ECO:0000313" key="4">
    <source>
        <dbReference type="Proteomes" id="UP001162640"/>
    </source>
</evidence>